<dbReference type="Proteomes" id="UP001217089">
    <property type="component" value="Unassembled WGS sequence"/>
</dbReference>
<keyword evidence="3" id="KW-1185">Reference proteome</keyword>
<gene>
    <name evidence="2" type="ORF">KUTeg_021166</name>
</gene>
<dbReference type="InterPro" id="IPR007123">
    <property type="entry name" value="Gelsolin-like_dom"/>
</dbReference>
<dbReference type="Gene3D" id="3.40.20.10">
    <property type="entry name" value="Severin"/>
    <property type="match status" value="2"/>
</dbReference>
<comment type="caution">
    <text evidence="2">The sequence shown here is derived from an EMBL/GenBank/DDBJ whole genome shotgun (WGS) entry which is preliminary data.</text>
</comment>
<feature type="domain" description="Gelsolin-like" evidence="1">
    <location>
        <begin position="134"/>
        <end position="173"/>
    </location>
</feature>
<reference evidence="2 3" key="1">
    <citation type="submission" date="2022-12" db="EMBL/GenBank/DDBJ databases">
        <title>Chromosome-level genome of Tegillarca granosa.</title>
        <authorList>
            <person name="Kim J."/>
        </authorList>
    </citation>
    <scope>NUCLEOTIDE SEQUENCE [LARGE SCALE GENOMIC DNA]</scope>
    <source>
        <strain evidence="2">Teg-2019</strain>
        <tissue evidence="2">Adductor muscle</tissue>
    </source>
</reference>
<feature type="domain" description="Gelsolin-like" evidence="1">
    <location>
        <begin position="45"/>
        <end position="93"/>
    </location>
</feature>
<dbReference type="Pfam" id="PF00626">
    <property type="entry name" value="Gelsolin"/>
    <property type="match status" value="2"/>
</dbReference>
<evidence type="ECO:0000259" key="1">
    <source>
        <dbReference type="Pfam" id="PF00626"/>
    </source>
</evidence>
<dbReference type="PRINTS" id="PR00597">
    <property type="entry name" value="GELSOLIN"/>
</dbReference>
<proteinExistence type="predicted"/>
<dbReference type="EMBL" id="JARBDR010000918">
    <property type="protein sequence ID" value="KAJ8302179.1"/>
    <property type="molecule type" value="Genomic_DNA"/>
</dbReference>
<sequence>MDKPAWNREKSAKQEAAWFGAGQNPGLQIWRIVTYHKGNHQKLNYDVHVWIGKYSTPDEYGTACYKTAELDTFLGDVPVQHREVQGHESARFRSYFGCIKYLHGGADSGFRRVTPEKYEPRLLHFHGDKYGVKMTEVPRIRSKLDSTDVYILDLGLKIYQWNGKGSNFHERTKVNNVV</sequence>
<dbReference type="InterPro" id="IPR029006">
    <property type="entry name" value="ADF-H/Gelsolin-like_dom_sf"/>
</dbReference>
<dbReference type="InterPro" id="IPR007122">
    <property type="entry name" value="Villin/Gelsolin"/>
</dbReference>
<name>A0ABQ9E9Z9_TEGGR</name>
<dbReference type="PANTHER" id="PTHR11977:SF130">
    <property type="entry name" value="SEVERIN"/>
    <property type="match status" value="1"/>
</dbReference>
<dbReference type="PANTHER" id="PTHR11977">
    <property type="entry name" value="VILLIN"/>
    <property type="match status" value="1"/>
</dbReference>
<protein>
    <recommendedName>
        <fullName evidence="1">Gelsolin-like domain-containing protein</fullName>
    </recommendedName>
</protein>
<evidence type="ECO:0000313" key="3">
    <source>
        <dbReference type="Proteomes" id="UP001217089"/>
    </source>
</evidence>
<dbReference type="SUPFAM" id="SSF55753">
    <property type="entry name" value="Actin depolymerizing proteins"/>
    <property type="match status" value="2"/>
</dbReference>
<dbReference type="SMART" id="SM00262">
    <property type="entry name" value="GEL"/>
    <property type="match status" value="1"/>
</dbReference>
<accession>A0ABQ9E9Z9</accession>
<organism evidence="2 3">
    <name type="scientific">Tegillarca granosa</name>
    <name type="common">Malaysian cockle</name>
    <name type="synonym">Anadara granosa</name>
    <dbReference type="NCBI Taxonomy" id="220873"/>
    <lineage>
        <taxon>Eukaryota</taxon>
        <taxon>Metazoa</taxon>
        <taxon>Spiralia</taxon>
        <taxon>Lophotrochozoa</taxon>
        <taxon>Mollusca</taxon>
        <taxon>Bivalvia</taxon>
        <taxon>Autobranchia</taxon>
        <taxon>Pteriomorphia</taxon>
        <taxon>Arcoida</taxon>
        <taxon>Arcoidea</taxon>
        <taxon>Arcidae</taxon>
        <taxon>Tegillarca</taxon>
    </lineage>
</organism>
<evidence type="ECO:0000313" key="2">
    <source>
        <dbReference type="EMBL" id="KAJ8302179.1"/>
    </source>
</evidence>